<accession>A0A383V102</accession>
<evidence type="ECO:0000313" key="3">
    <source>
        <dbReference type="Proteomes" id="UP000275772"/>
    </source>
</evidence>
<sequence length="70" mass="7696">MSENTGDSCCQHANTETHDISKTKSSDNLDSTQAKDTAPRSDIVLPTDFNVPLEGTKEERLEKAKCLNDN</sequence>
<protein>
    <submittedName>
        <fullName evidence="2">Uncharacterized protein</fullName>
    </submittedName>
</protein>
<evidence type="ECO:0000256" key="1">
    <source>
        <dbReference type="SAM" id="MobiDB-lite"/>
    </source>
</evidence>
<name>A0A383V102_BLUHO</name>
<dbReference type="EMBL" id="UNSH01000081">
    <property type="protein sequence ID" value="SZF05515.1"/>
    <property type="molecule type" value="Genomic_DNA"/>
</dbReference>
<gene>
    <name evidence="2" type="ORF">BLGHR1_16318</name>
</gene>
<proteinExistence type="predicted"/>
<dbReference type="VEuPathDB" id="FungiDB:BLGHR1_16318"/>
<feature type="compositionally biased region" description="Polar residues" evidence="1">
    <location>
        <begin position="1"/>
        <end position="14"/>
    </location>
</feature>
<feature type="region of interest" description="Disordered" evidence="1">
    <location>
        <begin position="1"/>
        <end position="43"/>
    </location>
</feature>
<organism evidence="2 3">
    <name type="scientific">Blumeria hordei</name>
    <name type="common">Barley powdery mildew</name>
    <name type="synonym">Blumeria graminis f. sp. hordei</name>
    <dbReference type="NCBI Taxonomy" id="2867405"/>
    <lineage>
        <taxon>Eukaryota</taxon>
        <taxon>Fungi</taxon>
        <taxon>Dikarya</taxon>
        <taxon>Ascomycota</taxon>
        <taxon>Pezizomycotina</taxon>
        <taxon>Leotiomycetes</taxon>
        <taxon>Erysiphales</taxon>
        <taxon>Erysiphaceae</taxon>
        <taxon>Blumeria</taxon>
    </lineage>
</organism>
<dbReference type="AlphaFoldDB" id="A0A383V102"/>
<feature type="compositionally biased region" description="Basic and acidic residues" evidence="1">
    <location>
        <begin position="15"/>
        <end position="27"/>
    </location>
</feature>
<evidence type="ECO:0000313" key="2">
    <source>
        <dbReference type="EMBL" id="SZF05515.1"/>
    </source>
</evidence>
<dbReference type="Proteomes" id="UP000275772">
    <property type="component" value="Unassembled WGS sequence"/>
</dbReference>
<reference evidence="2 3" key="1">
    <citation type="submission" date="2017-11" db="EMBL/GenBank/DDBJ databases">
        <authorList>
            <person name="Kracher B."/>
        </authorList>
    </citation>
    <scope>NUCLEOTIDE SEQUENCE [LARGE SCALE GENOMIC DNA]</scope>
    <source>
        <strain evidence="2 3">RACE1</strain>
    </source>
</reference>